<organism evidence="3 4">
    <name type="scientific">Flavobacterium swingsii</name>
    <dbReference type="NCBI Taxonomy" id="498292"/>
    <lineage>
        <taxon>Bacteria</taxon>
        <taxon>Pseudomonadati</taxon>
        <taxon>Bacteroidota</taxon>
        <taxon>Flavobacteriia</taxon>
        <taxon>Flavobacteriales</taxon>
        <taxon>Flavobacteriaceae</taxon>
        <taxon>Flavobacterium</taxon>
    </lineage>
</organism>
<dbReference type="PROSITE" id="PS50110">
    <property type="entry name" value="RESPONSE_REGULATORY"/>
    <property type="match status" value="1"/>
</dbReference>
<dbReference type="InterPro" id="IPR001789">
    <property type="entry name" value="Sig_transdc_resp-reg_receiver"/>
</dbReference>
<evidence type="ECO:0000256" key="1">
    <source>
        <dbReference type="PROSITE-ProRule" id="PRU00169"/>
    </source>
</evidence>
<dbReference type="Proteomes" id="UP000199604">
    <property type="component" value="Unassembled WGS sequence"/>
</dbReference>
<evidence type="ECO:0000259" key="2">
    <source>
        <dbReference type="PROSITE" id="PS50110"/>
    </source>
</evidence>
<dbReference type="SUPFAM" id="SSF52172">
    <property type="entry name" value="CheY-like"/>
    <property type="match status" value="1"/>
</dbReference>
<gene>
    <name evidence="3" type="ORF">SAMN05660845_2234</name>
</gene>
<name>A0A1I0ZHV7_9FLAO</name>
<dbReference type="InterPro" id="IPR052893">
    <property type="entry name" value="TCS_response_regulator"/>
</dbReference>
<dbReference type="PANTHER" id="PTHR44520:SF2">
    <property type="entry name" value="RESPONSE REGULATOR RCP1"/>
    <property type="match status" value="1"/>
</dbReference>
<dbReference type="OrthoDB" id="673128at2"/>
<proteinExistence type="predicted"/>
<feature type="modified residue" description="4-aspartylphosphate" evidence="1">
    <location>
        <position position="60"/>
    </location>
</feature>
<dbReference type="AlphaFoldDB" id="A0A1I0ZHV7"/>
<keyword evidence="4" id="KW-1185">Reference proteome</keyword>
<accession>A0A1I0ZHV7</accession>
<dbReference type="PANTHER" id="PTHR44520">
    <property type="entry name" value="RESPONSE REGULATOR RCP1-RELATED"/>
    <property type="match status" value="1"/>
</dbReference>
<dbReference type="Gene3D" id="3.40.50.2300">
    <property type="match status" value="1"/>
</dbReference>
<keyword evidence="1" id="KW-0597">Phosphoprotein</keyword>
<sequence length="128" mass="14849">MNKVNLTYIIDDDKIFVFVLKKILKKNENFDEVLDFKNGEEVLDLLSNKDNTLPNIILLDINMPVIDGWQFLEEIEKLPNKEKLNVFIMSSSIDTNDIEKSKLFSTVKDFISKPINNDKLNKLIESIS</sequence>
<dbReference type="STRING" id="498292.SAMN05660845_2234"/>
<dbReference type="Pfam" id="PF00072">
    <property type="entry name" value="Response_reg"/>
    <property type="match status" value="1"/>
</dbReference>
<dbReference type="RefSeq" id="WP_091477213.1">
    <property type="nucleotide sequence ID" value="NZ_FOJT01000005.1"/>
</dbReference>
<dbReference type="SMART" id="SM00448">
    <property type="entry name" value="REC"/>
    <property type="match status" value="1"/>
</dbReference>
<evidence type="ECO:0000313" key="4">
    <source>
        <dbReference type="Proteomes" id="UP000199604"/>
    </source>
</evidence>
<protein>
    <submittedName>
        <fullName evidence="3">Response regulator receiver domain-containing protein</fullName>
    </submittedName>
</protein>
<evidence type="ECO:0000313" key="3">
    <source>
        <dbReference type="EMBL" id="SFB24110.1"/>
    </source>
</evidence>
<dbReference type="EMBL" id="FOJT01000005">
    <property type="protein sequence ID" value="SFB24110.1"/>
    <property type="molecule type" value="Genomic_DNA"/>
</dbReference>
<reference evidence="4" key="1">
    <citation type="submission" date="2016-10" db="EMBL/GenBank/DDBJ databases">
        <authorList>
            <person name="Varghese N."/>
            <person name="Submissions S."/>
        </authorList>
    </citation>
    <scope>NUCLEOTIDE SEQUENCE [LARGE SCALE GENOMIC DNA]</scope>
    <source>
        <strain evidence="4">DSM 21789</strain>
    </source>
</reference>
<feature type="domain" description="Response regulatory" evidence="2">
    <location>
        <begin position="6"/>
        <end position="128"/>
    </location>
</feature>
<dbReference type="GO" id="GO:0000160">
    <property type="term" value="P:phosphorelay signal transduction system"/>
    <property type="evidence" value="ECO:0007669"/>
    <property type="project" value="InterPro"/>
</dbReference>
<dbReference type="InterPro" id="IPR011006">
    <property type="entry name" value="CheY-like_superfamily"/>
</dbReference>